<proteinExistence type="predicted"/>
<reference evidence="2" key="1">
    <citation type="submission" date="2015-06" db="UniProtKB">
        <authorList>
            <consortium name="EnsemblPlants"/>
        </authorList>
    </citation>
    <scope>IDENTIFICATION</scope>
</reference>
<evidence type="ECO:0000313" key="2">
    <source>
        <dbReference type="EnsemblPlants" id="EMT07464"/>
    </source>
</evidence>
<name>M8BL15_AEGTA</name>
<feature type="region of interest" description="Disordered" evidence="1">
    <location>
        <begin position="36"/>
        <end position="80"/>
    </location>
</feature>
<dbReference type="EnsemblPlants" id="EMT07464">
    <property type="protein sequence ID" value="EMT07464"/>
    <property type="gene ID" value="F775_04145"/>
</dbReference>
<organism evidence="2">
    <name type="scientific">Aegilops tauschii</name>
    <name type="common">Tausch's goatgrass</name>
    <name type="synonym">Aegilops squarrosa</name>
    <dbReference type="NCBI Taxonomy" id="37682"/>
    <lineage>
        <taxon>Eukaryota</taxon>
        <taxon>Viridiplantae</taxon>
        <taxon>Streptophyta</taxon>
        <taxon>Embryophyta</taxon>
        <taxon>Tracheophyta</taxon>
        <taxon>Spermatophyta</taxon>
        <taxon>Magnoliopsida</taxon>
        <taxon>Liliopsida</taxon>
        <taxon>Poales</taxon>
        <taxon>Poaceae</taxon>
        <taxon>BOP clade</taxon>
        <taxon>Pooideae</taxon>
        <taxon>Triticodae</taxon>
        <taxon>Triticeae</taxon>
        <taxon>Triticinae</taxon>
        <taxon>Aegilops</taxon>
    </lineage>
</organism>
<evidence type="ECO:0000256" key="1">
    <source>
        <dbReference type="SAM" id="MobiDB-lite"/>
    </source>
</evidence>
<sequence>MDGAVLDMMEDDEPLAHALTATATASAPTIFHHKVSTVSRGKSSEPPFKFSKEQDTTTATAAPMEMDVETEAQQQQPCRMLNSFQVSSDFREAL</sequence>
<dbReference type="ExpressionAtlas" id="M8BL15">
    <property type="expression patterns" value="baseline"/>
</dbReference>
<feature type="compositionally biased region" description="Polar residues" evidence="1">
    <location>
        <begin position="71"/>
        <end position="80"/>
    </location>
</feature>
<accession>M8BL15</accession>
<protein>
    <submittedName>
        <fullName evidence="2">Uncharacterized protein</fullName>
    </submittedName>
</protein>
<dbReference type="AlphaFoldDB" id="M8BL15"/>